<reference evidence="1 2" key="1">
    <citation type="journal article" date="2023" name="Life. Sci Alliance">
        <title>Evolutionary insights into 3D genome organization and epigenetic landscape of Vigna mungo.</title>
        <authorList>
            <person name="Junaid A."/>
            <person name="Singh B."/>
            <person name="Bhatia S."/>
        </authorList>
    </citation>
    <scope>NUCLEOTIDE SEQUENCE [LARGE SCALE GENOMIC DNA]</scope>
    <source>
        <strain evidence="1">Urdbean</strain>
    </source>
</reference>
<name>A0AAQ3NN66_VIGMU</name>
<gene>
    <name evidence="1" type="ORF">V8G54_015982</name>
</gene>
<keyword evidence="2" id="KW-1185">Reference proteome</keyword>
<proteinExistence type="predicted"/>
<dbReference type="EMBL" id="CP144696">
    <property type="protein sequence ID" value="WVZ11452.1"/>
    <property type="molecule type" value="Genomic_DNA"/>
</dbReference>
<organism evidence="1 2">
    <name type="scientific">Vigna mungo</name>
    <name type="common">Black gram</name>
    <name type="synonym">Phaseolus mungo</name>
    <dbReference type="NCBI Taxonomy" id="3915"/>
    <lineage>
        <taxon>Eukaryota</taxon>
        <taxon>Viridiplantae</taxon>
        <taxon>Streptophyta</taxon>
        <taxon>Embryophyta</taxon>
        <taxon>Tracheophyta</taxon>
        <taxon>Spermatophyta</taxon>
        <taxon>Magnoliopsida</taxon>
        <taxon>eudicotyledons</taxon>
        <taxon>Gunneridae</taxon>
        <taxon>Pentapetalae</taxon>
        <taxon>rosids</taxon>
        <taxon>fabids</taxon>
        <taxon>Fabales</taxon>
        <taxon>Fabaceae</taxon>
        <taxon>Papilionoideae</taxon>
        <taxon>50 kb inversion clade</taxon>
        <taxon>NPAAA clade</taxon>
        <taxon>indigoferoid/millettioid clade</taxon>
        <taxon>Phaseoleae</taxon>
        <taxon>Vigna</taxon>
    </lineage>
</organism>
<protein>
    <submittedName>
        <fullName evidence="1">Uncharacterized protein</fullName>
    </submittedName>
</protein>
<sequence>MNYHLLQLSKFVLEEIILYVMHSVLVFSCFTKFTELQTLMEKEVYPFASGILISLPLELEFSSGWRLFKFGTGLQMNGVKSGSVIDSCLFPLVASFLPSIAALPDQMLDFSGFHAHFREFECVNCTIESFPKFSSHTGQTTFFRA</sequence>
<dbReference type="Proteomes" id="UP001374535">
    <property type="component" value="Chromosome 5"/>
</dbReference>
<accession>A0AAQ3NN66</accession>
<dbReference type="AlphaFoldDB" id="A0AAQ3NN66"/>
<evidence type="ECO:0000313" key="2">
    <source>
        <dbReference type="Proteomes" id="UP001374535"/>
    </source>
</evidence>
<evidence type="ECO:0000313" key="1">
    <source>
        <dbReference type="EMBL" id="WVZ11452.1"/>
    </source>
</evidence>